<dbReference type="CDD" id="cd09272">
    <property type="entry name" value="RNase_HI_RT_Ty1"/>
    <property type="match status" value="1"/>
</dbReference>
<accession>A0A1U8PYS1</accession>
<evidence type="ECO:0000313" key="1">
    <source>
        <dbReference type="Proteomes" id="UP000189703"/>
    </source>
</evidence>
<dbReference type="PANTHER" id="PTHR11439">
    <property type="entry name" value="GAG-POL-RELATED RETROTRANSPOSON"/>
    <property type="match status" value="1"/>
</dbReference>
<organism evidence="1 2">
    <name type="scientific">Nelumbo nucifera</name>
    <name type="common">Sacred lotus</name>
    <dbReference type="NCBI Taxonomy" id="4432"/>
    <lineage>
        <taxon>Eukaryota</taxon>
        <taxon>Viridiplantae</taxon>
        <taxon>Streptophyta</taxon>
        <taxon>Embryophyta</taxon>
        <taxon>Tracheophyta</taxon>
        <taxon>Spermatophyta</taxon>
        <taxon>Magnoliopsida</taxon>
        <taxon>Proteales</taxon>
        <taxon>Nelumbonaceae</taxon>
        <taxon>Nelumbo</taxon>
    </lineage>
</organism>
<sequence>MANYLLRFYHPPTLKNDLGLKVKMGKLLLQLTEVFPSGIFCGQAKYTTDFVSRVGLTDTKTVNTPVEPNAHFSTTDGTPLSDCTLYRQLVGSLIYLTVTHPDIAYVVHIVSQFMSAPRTTHYATMLRIIRYVKGTLFHRLHYSSYFSLHLIAYSDVDWAGDPTDRRSTTGYCFFLGDSLISWCSNKQTVVSRSSTEAEYRVLADTTSELLWLRWLLHDMGITHSSATPLYCDNRSAIQIAHNDVFHERTKHIETDCHFIRHHVLEGTVRLIPVPSHDQSVDIFTKAHSPLRFRVLVGKLQMTDALLF</sequence>
<protein>
    <submittedName>
        <fullName evidence="2">Uncharacterized protein LOC109114072</fullName>
    </submittedName>
</protein>
<dbReference type="InParanoid" id="A0A1U8PYS1"/>
<gene>
    <name evidence="2" type="primary">LOC109114072</name>
</gene>
<keyword evidence="1" id="KW-1185">Reference proteome</keyword>
<dbReference type="OrthoDB" id="2012657at2759"/>
<name>A0A1U8PYS1_NELNU</name>
<dbReference type="Proteomes" id="UP000189703">
    <property type="component" value="Unplaced"/>
</dbReference>
<reference evidence="2" key="1">
    <citation type="submission" date="2025-08" db="UniProtKB">
        <authorList>
            <consortium name="RefSeq"/>
        </authorList>
    </citation>
    <scope>IDENTIFICATION</scope>
</reference>
<dbReference type="KEGG" id="nnu:109114072"/>
<dbReference type="OMA" id="TTHYATM"/>
<dbReference type="GeneID" id="109114072"/>
<dbReference type="InterPro" id="IPR043502">
    <property type="entry name" value="DNA/RNA_pol_sf"/>
</dbReference>
<proteinExistence type="predicted"/>
<dbReference type="RefSeq" id="XP_019051688.1">
    <property type="nucleotide sequence ID" value="XM_019196143.1"/>
</dbReference>
<dbReference type="AlphaFoldDB" id="A0A1U8PYS1"/>
<evidence type="ECO:0000313" key="2">
    <source>
        <dbReference type="RefSeq" id="XP_019051688.1"/>
    </source>
</evidence>
<dbReference type="SUPFAM" id="SSF56672">
    <property type="entry name" value="DNA/RNA polymerases"/>
    <property type="match status" value="1"/>
</dbReference>
<dbReference type="STRING" id="4432.A0A1U8PYS1"/>
<dbReference type="PANTHER" id="PTHR11439:SF461">
    <property type="entry name" value="OS10G0432200 PROTEIN"/>
    <property type="match status" value="1"/>
</dbReference>